<keyword evidence="1" id="KW-0472">Membrane</keyword>
<dbReference type="Pfam" id="PF05656">
    <property type="entry name" value="DUF805"/>
    <property type="match status" value="1"/>
</dbReference>
<dbReference type="GO" id="GO:0005886">
    <property type="term" value="C:plasma membrane"/>
    <property type="evidence" value="ECO:0007669"/>
    <property type="project" value="TreeGrafter"/>
</dbReference>
<evidence type="ECO:0000256" key="1">
    <source>
        <dbReference type="SAM" id="Phobius"/>
    </source>
</evidence>
<accession>A0A4R3M5Y8</accession>
<sequence>MIHNPQKSGPSVGRSRFVWLFFGFNGRIGREVYWLAIGLLWSILFVVIGILVEMLGREAAGGPVLALGVASLWSEVAILVKRQHDRGLPWYWCLLAFIPLVGALWMIACGILKGDEGPNAFGPGPDIPPE</sequence>
<dbReference type="InterPro" id="IPR008523">
    <property type="entry name" value="DUF805"/>
</dbReference>
<gene>
    <name evidence="2" type="ORF">EDC22_108107</name>
</gene>
<dbReference type="RefSeq" id="WP_165926903.1">
    <property type="nucleotide sequence ID" value="NZ_SMAK01000008.1"/>
</dbReference>
<keyword evidence="3" id="KW-1185">Reference proteome</keyword>
<keyword evidence="1" id="KW-1133">Transmembrane helix</keyword>
<evidence type="ECO:0000313" key="3">
    <source>
        <dbReference type="Proteomes" id="UP000295678"/>
    </source>
</evidence>
<evidence type="ECO:0000313" key="2">
    <source>
        <dbReference type="EMBL" id="TCT08794.1"/>
    </source>
</evidence>
<dbReference type="PANTHER" id="PTHR34980">
    <property type="entry name" value="INNER MEMBRANE PROTEIN-RELATED-RELATED"/>
    <property type="match status" value="1"/>
</dbReference>
<dbReference type="EMBL" id="SMAK01000008">
    <property type="protein sequence ID" value="TCT08794.1"/>
    <property type="molecule type" value="Genomic_DNA"/>
</dbReference>
<proteinExistence type="predicted"/>
<dbReference type="Proteomes" id="UP000295678">
    <property type="component" value="Unassembled WGS sequence"/>
</dbReference>
<feature type="transmembrane region" description="Helical" evidence="1">
    <location>
        <begin position="32"/>
        <end position="52"/>
    </location>
</feature>
<name>A0A4R3M5Y8_9HYPH</name>
<feature type="transmembrane region" description="Helical" evidence="1">
    <location>
        <begin position="64"/>
        <end position="80"/>
    </location>
</feature>
<organism evidence="2 3">
    <name type="scientific">Tepidamorphus gemmatus</name>
    <dbReference type="NCBI Taxonomy" id="747076"/>
    <lineage>
        <taxon>Bacteria</taxon>
        <taxon>Pseudomonadati</taxon>
        <taxon>Pseudomonadota</taxon>
        <taxon>Alphaproteobacteria</taxon>
        <taxon>Hyphomicrobiales</taxon>
        <taxon>Tepidamorphaceae</taxon>
        <taxon>Tepidamorphus</taxon>
    </lineage>
</organism>
<dbReference type="AlphaFoldDB" id="A0A4R3M5Y8"/>
<protein>
    <submittedName>
        <fullName evidence="2">Uncharacterized membrane protein YhaH (DUF805 family)</fullName>
    </submittedName>
</protein>
<reference evidence="2 3" key="1">
    <citation type="submission" date="2019-03" db="EMBL/GenBank/DDBJ databases">
        <title>Genomic Encyclopedia of Type Strains, Phase IV (KMG-IV): sequencing the most valuable type-strain genomes for metagenomic binning, comparative biology and taxonomic classification.</title>
        <authorList>
            <person name="Goeker M."/>
        </authorList>
    </citation>
    <scope>NUCLEOTIDE SEQUENCE [LARGE SCALE GENOMIC DNA]</scope>
    <source>
        <strain evidence="2 3">DSM 19345</strain>
    </source>
</reference>
<comment type="caution">
    <text evidence="2">The sequence shown here is derived from an EMBL/GenBank/DDBJ whole genome shotgun (WGS) entry which is preliminary data.</text>
</comment>
<feature type="transmembrane region" description="Helical" evidence="1">
    <location>
        <begin position="92"/>
        <end position="113"/>
    </location>
</feature>
<keyword evidence="1" id="KW-0812">Transmembrane</keyword>